<dbReference type="EMBL" id="QORO01000003">
    <property type="protein sequence ID" value="RCK58595.1"/>
    <property type="molecule type" value="Genomic_DNA"/>
</dbReference>
<comment type="caution">
    <text evidence="2">The sequence shown here is derived from an EMBL/GenBank/DDBJ whole genome shotgun (WGS) entry which is preliminary data.</text>
</comment>
<dbReference type="OrthoDB" id="5418945at2"/>
<dbReference type="Proteomes" id="UP000253508">
    <property type="component" value="Unassembled WGS sequence"/>
</dbReference>
<dbReference type="RefSeq" id="WP_114118199.1">
    <property type="nucleotide sequence ID" value="NZ_BMHU01000002.1"/>
</dbReference>
<dbReference type="AlphaFoldDB" id="A0A367XY70"/>
<feature type="transmembrane region" description="Helical" evidence="1">
    <location>
        <begin position="12"/>
        <end position="34"/>
    </location>
</feature>
<accession>A0A367XY70</accession>
<reference evidence="2 3" key="1">
    <citation type="submission" date="2018-07" db="EMBL/GenBank/DDBJ databases">
        <title>Microbacterium endoborsara sp. nov., a novel actinobacterium isolated from Borszczowia aralocaspica.</title>
        <authorList>
            <person name="An D."/>
        </authorList>
    </citation>
    <scope>NUCLEOTIDE SEQUENCE [LARGE SCALE GENOMIC DNA]</scope>
    <source>
        <strain evidence="2 3">C1.15228</strain>
    </source>
</reference>
<keyword evidence="3" id="KW-1185">Reference proteome</keyword>
<keyword evidence="1" id="KW-0472">Membrane</keyword>
<name>A0A367XY70_9MICO</name>
<gene>
    <name evidence="2" type="ORF">DTO57_10585</name>
</gene>
<proteinExistence type="predicted"/>
<organism evidence="2 3">
    <name type="scientific">Microbacterium sorbitolivorans</name>
    <dbReference type="NCBI Taxonomy" id="1867410"/>
    <lineage>
        <taxon>Bacteria</taxon>
        <taxon>Bacillati</taxon>
        <taxon>Actinomycetota</taxon>
        <taxon>Actinomycetes</taxon>
        <taxon>Micrococcales</taxon>
        <taxon>Microbacteriaceae</taxon>
        <taxon>Microbacterium</taxon>
    </lineage>
</organism>
<sequence>MAEQTTRKKIRAPHIIGIAILAVGILAVVLIQLLGLGRGSTPRGGTLVTGVVGSEKVAFFEDPRVQEIFQDNGLRVEVRSSGSWRMAELEGIADNGFAFPASEVAAQHLRSEVPGSTGLYQPFFSPMAVATFEPIMEILASAGAASQDEDGAWTLDVAAYLELVANDTRWNEISQGGYNSPRSIMITSTDIRSSNSAGQYLALAAYAANDSNVITDRARADELLPELSRLFLAQGYSGASSAGPFGDYLSQGISAVPMVMIYEGQFLEEQVAENSRIRDGMVLASLSPTIFSKHTAVTYSENGEKVMELLENNEDLAKLLAEHGFRPSGTYAGAFDDLIAEKGLTGYVDTAGMVDVAQEPSYEVMDYLLTTIGAQYDVAAGGAAPVDGDATTAPAEEDE</sequence>
<protein>
    <recommendedName>
        <fullName evidence="4">Solute-binding protein</fullName>
    </recommendedName>
</protein>
<evidence type="ECO:0000256" key="1">
    <source>
        <dbReference type="SAM" id="Phobius"/>
    </source>
</evidence>
<evidence type="ECO:0000313" key="2">
    <source>
        <dbReference type="EMBL" id="RCK58595.1"/>
    </source>
</evidence>
<keyword evidence="1" id="KW-1133">Transmembrane helix</keyword>
<evidence type="ECO:0000313" key="3">
    <source>
        <dbReference type="Proteomes" id="UP000253508"/>
    </source>
</evidence>
<keyword evidence="1" id="KW-0812">Transmembrane</keyword>
<evidence type="ECO:0008006" key="4">
    <source>
        <dbReference type="Google" id="ProtNLM"/>
    </source>
</evidence>